<evidence type="ECO:0000256" key="2">
    <source>
        <dbReference type="ARBA" id="ARBA00022475"/>
    </source>
</evidence>
<keyword evidence="2" id="KW-1003">Cell membrane</keyword>
<organism evidence="11 12">
    <name type="scientific">Vanrija albida</name>
    <dbReference type="NCBI Taxonomy" id="181172"/>
    <lineage>
        <taxon>Eukaryota</taxon>
        <taxon>Fungi</taxon>
        <taxon>Dikarya</taxon>
        <taxon>Basidiomycota</taxon>
        <taxon>Agaricomycotina</taxon>
        <taxon>Tremellomycetes</taxon>
        <taxon>Trichosporonales</taxon>
        <taxon>Trichosporonaceae</taxon>
        <taxon>Vanrija</taxon>
    </lineage>
</organism>
<dbReference type="Pfam" id="PF20238">
    <property type="entry name" value="BIM1-like_dom"/>
    <property type="match status" value="1"/>
</dbReference>
<evidence type="ECO:0000259" key="10">
    <source>
        <dbReference type="Pfam" id="PF20238"/>
    </source>
</evidence>
<evidence type="ECO:0000256" key="9">
    <source>
        <dbReference type="SAM" id="SignalP"/>
    </source>
</evidence>
<name>A0ABR3PWH2_9TREE</name>
<protein>
    <recommendedName>
        <fullName evidence="10">Copper acquisition factor BIM1-like domain-containing protein</fullName>
    </recommendedName>
</protein>
<keyword evidence="7" id="KW-0449">Lipoprotein</keyword>
<feature type="signal peptide" evidence="9">
    <location>
        <begin position="1"/>
        <end position="15"/>
    </location>
</feature>
<keyword evidence="4 9" id="KW-0732">Signal</keyword>
<feature type="chain" id="PRO_5046224270" description="Copper acquisition factor BIM1-like domain-containing protein" evidence="9">
    <location>
        <begin position="16"/>
        <end position="277"/>
    </location>
</feature>
<dbReference type="EMBL" id="JBBXJM010000006">
    <property type="protein sequence ID" value="KAL1406697.1"/>
    <property type="molecule type" value="Genomic_DNA"/>
</dbReference>
<reference evidence="11 12" key="1">
    <citation type="submission" date="2023-08" db="EMBL/GenBank/DDBJ databases">
        <title>Annotated Genome Sequence of Vanrija albida AlHP1.</title>
        <authorList>
            <person name="Herzog R."/>
        </authorList>
    </citation>
    <scope>NUCLEOTIDE SEQUENCE [LARGE SCALE GENOMIC DNA]</scope>
    <source>
        <strain evidence="11 12">AlHP1</strain>
    </source>
</reference>
<sequence length="277" mass="27711">MLAAAFTLLAALASASPIAKRTTPDALIAGFTSSPMQFNYPPPRAGFNASQAAYDPCGGQAAGARATFPLSGGSVSVQSLSVAANVQVMYVKNADPTHFHQFSSYAPTVLDMSPGGFCAPAPDFGALGMAAGDDVTLMLFYQMYGAETYYYQCADVSLVAASAYVAPAFACANSSSLLTVASDKAADGQSVAVYAASAGASAATATVMVKDTSKLSTVAGGGIGAAVGVAFAAAVVALASVFGVVHFGKRRVVLNDGASVHTVSTTQTNLKAEVAAA</sequence>
<dbReference type="RefSeq" id="XP_069206641.1">
    <property type="nucleotide sequence ID" value="XM_069356800.1"/>
</dbReference>
<evidence type="ECO:0000256" key="3">
    <source>
        <dbReference type="ARBA" id="ARBA00022622"/>
    </source>
</evidence>
<keyword evidence="12" id="KW-1185">Reference proteome</keyword>
<dbReference type="InterPro" id="IPR046530">
    <property type="entry name" value="BIM1-like_dom"/>
</dbReference>
<evidence type="ECO:0000256" key="8">
    <source>
        <dbReference type="SAM" id="Phobius"/>
    </source>
</evidence>
<dbReference type="PANTHER" id="PTHR34992">
    <property type="entry name" value="HYPHAL ANASTAMOSIS-7 PROTEIN"/>
    <property type="match status" value="1"/>
</dbReference>
<evidence type="ECO:0000256" key="4">
    <source>
        <dbReference type="ARBA" id="ARBA00022729"/>
    </source>
</evidence>
<keyword evidence="6" id="KW-0325">Glycoprotein</keyword>
<evidence type="ECO:0000313" key="11">
    <source>
        <dbReference type="EMBL" id="KAL1406697.1"/>
    </source>
</evidence>
<keyword evidence="3" id="KW-0336">GPI-anchor</keyword>
<keyword evidence="8" id="KW-0812">Transmembrane</keyword>
<keyword evidence="5 8" id="KW-0472">Membrane</keyword>
<comment type="caution">
    <text evidence="11">The sequence shown here is derived from an EMBL/GenBank/DDBJ whole genome shotgun (WGS) entry which is preliminary data.</text>
</comment>
<feature type="domain" description="Copper acquisition factor BIM1-like" evidence="10">
    <location>
        <begin position="34"/>
        <end position="175"/>
    </location>
</feature>
<keyword evidence="8" id="KW-1133">Transmembrane helix</keyword>
<dbReference type="GeneID" id="95989446"/>
<dbReference type="Proteomes" id="UP001565368">
    <property type="component" value="Unassembled WGS sequence"/>
</dbReference>
<evidence type="ECO:0000256" key="1">
    <source>
        <dbReference type="ARBA" id="ARBA00004609"/>
    </source>
</evidence>
<evidence type="ECO:0000256" key="5">
    <source>
        <dbReference type="ARBA" id="ARBA00023136"/>
    </source>
</evidence>
<evidence type="ECO:0000256" key="6">
    <source>
        <dbReference type="ARBA" id="ARBA00023180"/>
    </source>
</evidence>
<gene>
    <name evidence="11" type="ORF">Q8F55_008403</name>
</gene>
<proteinExistence type="predicted"/>
<evidence type="ECO:0000313" key="12">
    <source>
        <dbReference type="Proteomes" id="UP001565368"/>
    </source>
</evidence>
<dbReference type="PANTHER" id="PTHR34992:SF5">
    <property type="entry name" value="ANCHORED PROTEIN, PUTATIVE (AFU_ORTHOLOGUE AFUA_6G02800)-RELATED"/>
    <property type="match status" value="1"/>
</dbReference>
<feature type="transmembrane region" description="Helical" evidence="8">
    <location>
        <begin position="223"/>
        <end position="245"/>
    </location>
</feature>
<dbReference type="InterPro" id="IPR046936">
    <property type="entry name" value="BIM1-like"/>
</dbReference>
<comment type="subcellular location">
    <subcellularLocation>
        <location evidence="1">Cell membrane</location>
        <topology evidence="1">Lipid-anchor</topology>
        <topology evidence="1">GPI-anchor</topology>
    </subcellularLocation>
</comment>
<evidence type="ECO:0000256" key="7">
    <source>
        <dbReference type="ARBA" id="ARBA00023288"/>
    </source>
</evidence>
<dbReference type="CDD" id="cd21176">
    <property type="entry name" value="LPMO_auxiliary-like"/>
    <property type="match status" value="1"/>
</dbReference>
<accession>A0ABR3PWH2</accession>